<sequence length="51" mass="5456">MLAALETVATPQGSTLVHDSVQPADTSQAGQSARLDIPDVWEVWVFHAVLP</sequence>
<name>A0ACC1JYY9_9FUNG</name>
<dbReference type="Proteomes" id="UP001140066">
    <property type="component" value="Unassembled WGS sequence"/>
</dbReference>
<accession>A0ACC1JYY9</accession>
<dbReference type="EMBL" id="JANBUK010002919">
    <property type="protein sequence ID" value="KAJ2769834.1"/>
    <property type="molecule type" value="Genomic_DNA"/>
</dbReference>
<evidence type="ECO:0000313" key="2">
    <source>
        <dbReference type="Proteomes" id="UP001140066"/>
    </source>
</evidence>
<reference evidence="1" key="1">
    <citation type="submission" date="2022-07" db="EMBL/GenBank/DDBJ databases">
        <title>Phylogenomic reconstructions and comparative analyses of Kickxellomycotina fungi.</title>
        <authorList>
            <person name="Reynolds N.K."/>
            <person name="Stajich J.E."/>
            <person name="Barry K."/>
            <person name="Grigoriev I.V."/>
            <person name="Crous P."/>
            <person name="Smith M.E."/>
        </authorList>
    </citation>
    <scope>NUCLEOTIDE SEQUENCE</scope>
    <source>
        <strain evidence="1">BCRC 34191</strain>
    </source>
</reference>
<keyword evidence="2" id="KW-1185">Reference proteome</keyword>
<evidence type="ECO:0000313" key="1">
    <source>
        <dbReference type="EMBL" id="KAJ2769834.1"/>
    </source>
</evidence>
<organism evidence="1 2">
    <name type="scientific">Coemansia linderi</name>
    <dbReference type="NCBI Taxonomy" id="2663919"/>
    <lineage>
        <taxon>Eukaryota</taxon>
        <taxon>Fungi</taxon>
        <taxon>Fungi incertae sedis</taxon>
        <taxon>Zoopagomycota</taxon>
        <taxon>Kickxellomycotina</taxon>
        <taxon>Kickxellomycetes</taxon>
        <taxon>Kickxellales</taxon>
        <taxon>Kickxellaceae</taxon>
        <taxon>Coemansia</taxon>
    </lineage>
</organism>
<comment type="caution">
    <text evidence="1">The sequence shown here is derived from an EMBL/GenBank/DDBJ whole genome shotgun (WGS) entry which is preliminary data.</text>
</comment>
<gene>
    <name evidence="1" type="ORF">GGI18_005319</name>
</gene>
<feature type="non-terminal residue" evidence="1">
    <location>
        <position position="51"/>
    </location>
</feature>
<protein>
    <submittedName>
        <fullName evidence="1">Uncharacterized protein</fullName>
    </submittedName>
</protein>
<proteinExistence type="predicted"/>